<dbReference type="Proteomes" id="UP000323597">
    <property type="component" value="Chromosome D06"/>
</dbReference>
<evidence type="ECO:0000313" key="1">
    <source>
        <dbReference type="EMBL" id="TYI76977.1"/>
    </source>
</evidence>
<reference evidence="1 2" key="1">
    <citation type="submission" date="2019-07" db="EMBL/GenBank/DDBJ databases">
        <title>WGS assembly of Gossypium mustelinum.</title>
        <authorList>
            <person name="Chen Z.J."/>
            <person name="Sreedasyam A."/>
            <person name="Ando A."/>
            <person name="Song Q."/>
            <person name="De L."/>
            <person name="Hulse-Kemp A."/>
            <person name="Ding M."/>
            <person name="Ye W."/>
            <person name="Kirkbride R."/>
            <person name="Jenkins J."/>
            <person name="Plott C."/>
            <person name="Lovell J."/>
            <person name="Lin Y.-M."/>
            <person name="Vaughn R."/>
            <person name="Liu B."/>
            <person name="Li W."/>
            <person name="Simpson S."/>
            <person name="Scheffler B."/>
            <person name="Saski C."/>
            <person name="Grover C."/>
            <person name="Hu G."/>
            <person name="Conover J."/>
            <person name="Carlson J."/>
            <person name="Shu S."/>
            <person name="Boston L."/>
            <person name="Williams M."/>
            <person name="Peterson D."/>
            <person name="Mcgee K."/>
            <person name="Jones D."/>
            <person name="Wendel J."/>
            <person name="Stelly D."/>
            <person name="Grimwood J."/>
            <person name="Schmutz J."/>
        </authorList>
    </citation>
    <scope>NUCLEOTIDE SEQUENCE [LARGE SCALE GENOMIC DNA]</scope>
    <source>
        <strain evidence="1">1408120.09</strain>
    </source>
</reference>
<organism evidence="1 2">
    <name type="scientific">Gossypium mustelinum</name>
    <name type="common">Cotton</name>
    <name type="synonym">Gossypium caicoense</name>
    <dbReference type="NCBI Taxonomy" id="34275"/>
    <lineage>
        <taxon>Eukaryota</taxon>
        <taxon>Viridiplantae</taxon>
        <taxon>Streptophyta</taxon>
        <taxon>Embryophyta</taxon>
        <taxon>Tracheophyta</taxon>
        <taxon>Spermatophyta</taxon>
        <taxon>Magnoliopsida</taxon>
        <taxon>eudicotyledons</taxon>
        <taxon>Gunneridae</taxon>
        <taxon>Pentapetalae</taxon>
        <taxon>rosids</taxon>
        <taxon>malvids</taxon>
        <taxon>Malvales</taxon>
        <taxon>Malvaceae</taxon>
        <taxon>Malvoideae</taxon>
        <taxon>Gossypium</taxon>
    </lineage>
</organism>
<dbReference type="GO" id="GO:0003924">
    <property type="term" value="F:GTPase activity"/>
    <property type="evidence" value="ECO:0007669"/>
    <property type="project" value="TreeGrafter"/>
</dbReference>
<gene>
    <name evidence="1" type="ORF">E1A91_D06G114300v1</name>
</gene>
<accession>A0A5D2UH13</accession>
<protein>
    <submittedName>
        <fullName evidence="1">Uncharacterized protein</fullName>
    </submittedName>
</protein>
<dbReference type="EMBL" id="CM017654">
    <property type="protein sequence ID" value="TYI76977.1"/>
    <property type="molecule type" value="Genomic_DNA"/>
</dbReference>
<evidence type="ECO:0000313" key="2">
    <source>
        <dbReference type="Proteomes" id="UP000323597"/>
    </source>
</evidence>
<dbReference type="GO" id="GO:0016320">
    <property type="term" value="P:endoplasmic reticulum membrane fusion"/>
    <property type="evidence" value="ECO:0007669"/>
    <property type="project" value="TreeGrafter"/>
</dbReference>
<dbReference type="InterPro" id="IPR008803">
    <property type="entry name" value="RHD3/Sey1"/>
</dbReference>
<dbReference type="GO" id="GO:0005783">
    <property type="term" value="C:endoplasmic reticulum"/>
    <property type="evidence" value="ECO:0007669"/>
    <property type="project" value="TreeGrafter"/>
</dbReference>
<proteinExistence type="predicted"/>
<keyword evidence="2" id="KW-1185">Reference proteome</keyword>
<dbReference type="PANTHER" id="PTHR45923:SF2">
    <property type="entry name" value="PROTEIN SEY1"/>
    <property type="match status" value="1"/>
</dbReference>
<name>A0A5D2UH13_GOSMU</name>
<sequence length="212" mass="24022">MVGPTNPSLIRCLVDCITITSQIYSFSNTPGPVIDIPPSSADRRILTYFLFSFPFSALIDFCFFFHRYCRSVLISSAFITNPQHCLHRRPISATSDECCSVQLLDGDGSFNDTGIESFIKEVKLHECSLSYAVVSIMGPQSSEIPATHTKTSGYHNNNNPCKSIKLCFGWWSCMDVSRSIWRILEREQFAVGFPLRSSPVSHKHRRDLHYRV</sequence>
<dbReference type="PANTHER" id="PTHR45923">
    <property type="entry name" value="PROTEIN SEY1"/>
    <property type="match status" value="1"/>
</dbReference>
<dbReference type="AlphaFoldDB" id="A0A5D2UH13"/>